<organism evidence="1 2">
    <name type="scientific">Absidia repens</name>
    <dbReference type="NCBI Taxonomy" id="90262"/>
    <lineage>
        <taxon>Eukaryota</taxon>
        <taxon>Fungi</taxon>
        <taxon>Fungi incertae sedis</taxon>
        <taxon>Mucoromycota</taxon>
        <taxon>Mucoromycotina</taxon>
        <taxon>Mucoromycetes</taxon>
        <taxon>Mucorales</taxon>
        <taxon>Cunninghamellaceae</taxon>
        <taxon>Absidia</taxon>
    </lineage>
</organism>
<keyword evidence="2" id="KW-1185">Reference proteome</keyword>
<protein>
    <submittedName>
        <fullName evidence="1">Uncharacterized protein</fullName>
    </submittedName>
</protein>
<reference evidence="1 2" key="1">
    <citation type="submission" date="2016-07" db="EMBL/GenBank/DDBJ databases">
        <title>Pervasive Adenine N6-methylation of Active Genes in Fungi.</title>
        <authorList>
            <consortium name="DOE Joint Genome Institute"/>
            <person name="Mondo S.J."/>
            <person name="Dannebaum R.O."/>
            <person name="Kuo R.C."/>
            <person name="Labutti K."/>
            <person name="Haridas S."/>
            <person name="Kuo A."/>
            <person name="Salamov A."/>
            <person name="Ahrendt S.R."/>
            <person name="Lipzen A."/>
            <person name="Sullivan W."/>
            <person name="Andreopoulos W.B."/>
            <person name="Clum A."/>
            <person name="Lindquist E."/>
            <person name="Daum C."/>
            <person name="Ramamoorthy G.K."/>
            <person name="Gryganskyi A."/>
            <person name="Culley D."/>
            <person name="Magnuson J.K."/>
            <person name="James T.Y."/>
            <person name="O'Malley M.A."/>
            <person name="Stajich J.E."/>
            <person name="Spatafora J.W."/>
            <person name="Visel A."/>
            <person name="Grigoriev I.V."/>
        </authorList>
    </citation>
    <scope>NUCLEOTIDE SEQUENCE [LARGE SCALE GENOMIC DNA]</scope>
    <source>
        <strain evidence="1 2">NRRL 1336</strain>
    </source>
</reference>
<evidence type="ECO:0000313" key="1">
    <source>
        <dbReference type="EMBL" id="ORZ15824.1"/>
    </source>
</evidence>
<dbReference type="EMBL" id="MCGE01000012">
    <property type="protein sequence ID" value="ORZ15824.1"/>
    <property type="molecule type" value="Genomic_DNA"/>
</dbReference>
<evidence type="ECO:0000313" key="2">
    <source>
        <dbReference type="Proteomes" id="UP000193560"/>
    </source>
</evidence>
<comment type="caution">
    <text evidence="1">The sequence shown here is derived from an EMBL/GenBank/DDBJ whole genome shotgun (WGS) entry which is preliminary data.</text>
</comment>
<name>A0A1X2IFZ7_9FUNG</name>
<proteinExistence type="predicted"/>
<dbReference type="Proteomes" id="UP000193560">
    <property type="component" value="Unassembled WGS sequence"/>
</dbReference>
<dbReference type="AlphaFoldDB" id="A0A1X2IFZ7"/>
<gene>
    <name evidence="1" type="ORF">BCR42DRAFT_392778</name>
</gene>
<accession>A0A1X2IFZ7</accession>
<sequence>MCGKMKQRSFAKNVFASCAANASDPISHRDHVKHDLLSKIPVGGDMQDMLGYISSQKKIVLITFDYAGLTTDPDDLKTFLQNNPNVHKIIVDNSPHTNKIIDYTSDELINDLEKRNHFSCRKGTLQRSK</sequence>
<dbReference type="OrthoDB" id="2270519at2759"/>